<dbReference type="GO" id="GO:0016301">
    <property type="term" value="F:kinase activity"/>
    <property type="evidence" value="ECO:0007669"/>
    <property type="project" value="UniProtKB-KW"/>
</dbReference>
<dbReference type="CDD" id="cd00212">
    <property type="entry name" value="PTS_IIB_glc"/>
    <property type="match status" value="1"/>
</dbReference>
<dbReference type="PROSITE" id="PS01035">
    <property type="entry name" value="PTS_EIIB_TYPE_1_CYS"/>
    <property type="match status" value="1"/>
</dbReference>
<dbReference type="PROSITE" id="PS51103">
    <property type="entry name" value="PTS_EIIC_TYPE_1"/>
    <property type="match status" value="1"/>
</dbReference>
<evidence type="ECO:0000313" key="16">
    <source>
        <dbReference type="Proteomes" id="UP000335415"/>
    </source>
</evidence>
<dbReference type="GO" id="GO:0009401">
    <property type="term" value="P:phosphoenolpyruvate-dependent sugar phosphotransferase system"/>
    <property type="evidence" value="ECO:0007669"/>
    <property type="project" value="UniProtKB-KW"/>
</dbReference>
<dbReference type="InterPro" id="IPR001996">
    <property type="entry name" value="PTS_IIB_1"/>
</dbReference>
<dbReference type="InterPro" id="IPR013013">
    <property type="entry name" value="PTS_EIIC_1"/>
</dbReference>
<dbReference type="PANTHER" id="PTHR30175">
    <property type="entry name" value="PHOSPHOTRANSFERASE SYSTEM TRANSPORT PROTEIN"/>
    <property type="match status" value="1"/>
</dbReference>
<keyword evidence="10 12" id="KW-0472">Membrane</keyword>
<dbReference type="OrthoDB" id="92465at2"/>
<keyword evidence="3" id="KW-1003">Cell membrane</keyword>
<comment type="caution">
    <text evidence="15">The sequence shown here is derived from an EMBL/GenBank/DDBJ whole genome shotgun (WGS) entry which is preliminary data.</text>
</comment>
<dbReference type="GO" id="GO:0090589">
    <property type="term" value="F:protein-phosphocysteine-trehalose phosphotransferase system transporter activity"/>
    <property type="evidence" value="ECO:0007669"/>
    <property type="project" value="TreeGrafter"/>
</dbReference>
<dbReference type="SUPFAM" id="SSF55604">
    <property type="entry name" value="Glucose permease domain IIB"/>
    <property type="match status" value="1"/>
</dbReference>
<dbReference type="Gene3D" id="3.30.1360.60">
    <property type="entry name" value="Glucose permease domain IIB"/>
    <property type="match status" value="1"/>
</dbReference>
<feature type="transmembrane region" description="Helical" evidence="12">
    <location>
        <begin position="331"/>
        <end position="352"/>
    </location>
</feature>
<keyword evidence="2" id="KW-0813">Transport</keyword>
<protein>
    <submittedName>
        <fullName evidence="15">PTS beta-glucoside transporter subunit EIIBCA</fullName>
    </submittedName>
</protein>
<reference evidence="15 16" key="1">
    <citation type="submission" date="2019-09" db="EMBL/GenBank/DDBJ databases">
        <authorList>
            <person name="Li Y."/>
        </authorList>
    </citation>
    <scope>NUCLEOTIDE SEQUENCE [LARGE SCALE GENOMIC DNA]</scope>
    <source>
        <strain evidence="15 16">L3-3HA</strain>
    </source>
</reference>
<dbReference type="Pfam" id="PF00367">
    <property type="entry name" value="PTS_EIIB"/>
    <property type="match status" value="1"/>
</dbReference>
<evidence type="ECO:0000256" key="10">
    <source>
        <dbReference type="ARBA" id="ARBA00023136"/>
    </source>
</evidence>
<feature type="transmembrane region" description="Helical" evidence="12">
    <location>
        <begin position="364"/>
        <end position="384"/>
    </location>
</feature>
<evidence type="ECO:0000256" key="3">
    <source>
        <dbReference type="ARBA" id="ARBA00022475"/>
    </source>
</evidence>
<gene>
    <name evidence="15" type="ORF">FJU30_22935</name>
</gene>
<evidence type="ECO:0000256" key="7">
    <source>
        <dbReference type="ARBA" id="ARBA00022692"/>
    </source>
</evidence>
<keyword evidence="16" id="KW-1185">Reference proteome</keyword>
<organism evidence="15 16">
    <name type="scientific">Affinibrenneria salicis</name>
    <dbReference type="NCBI Taxonomy" id="2590031"/>
    <lineage>
        <taxon>Bacteria</taxon>
        <taxon>Pseudomonadati</taxon>
        <taxon>Pseudomonadota</taxon>
        <taxon>Gammaproteobacteria</taxon>
        <taxon>Enterobacterales</taxon>
        <taxon>Pectobacteriaceae</taxon>
        <taxon>Affinibrenneria</taxon>
    </lineage>
</organism>
<feature type="domain" description="PTS EIIC type-1" evidence="14">
    <location>
        <begin position="114"/>
        <end position="463"/>
    </location>
</feature>
<sequence length="463" mass="49718">MKTVDSTSAILREIGGVENIVSLSHCMTRLRFVLINDDTIDDVRVKNIAGVMGISRRGGQYQIIVGTDVSRFYADLMKLISVNDNADQLVLPKENLSERGKSLSIKQIGNAILDVITGTMSSLLPVLIGCGMIKIVILLLDLFNISTEYPTIKILSIISDTAFYFMPIMVAYSAAVRMKCSPLLSVATVSILIHPDLISMFTQGNSSFLTIPVVASHYASSVIPAFLIVWFLSIIEPIADKYISGWAKTILKPMLILLVCVPVSLILLAPLGNIIGSGIASVIISASQGSFSWLTLGIFSAVLPFFIVTGMHWAMVPYMISSMGTSGHESIVLPAMLAVNIGFSAASAAVAWKTKNTNLKAISISGFITAAISGITEPVIYGVALKLRKPFIATMIGSGITGIFIGVVSLKAYAFSVPSLVAILMFMKSSEYANLIYAVTAAVMSFILCFTMTLVLGWNDPED</sequence>
<evidence type="ECO:0000256" key="1">
    <source>
        <dbReference type="ARBA" id="ARBA00004651"/>
    </source>
</evidence>
<dbReference type="GO" id="GO:0005886">
    <property type="term" value="C:plasma membrane"/>
    <property type="evidence" value="ECO:0007669"/>
    <property type="project" value="UniProtKB-SubCell"/>
</dbReference>
<feature type="transmembrane region" description="Helical" evidence="12">
    <location>
        <begin position="255"/>
        <end position="284"/>
    </location>
</feature>
<feature type="transmembrane region" description="Helical" evidence="12">
    <location>
        <begin position="290"/>
        <end position="310"/>
    </location>
</feature>
<comment type="subcellular location">
    <subcellularLocation>
        <location evidence="1">Cell membrane</location>
        <topology evidence="1">Multi-pass membrane protein</topology>
    </subcellularLocation>
</comment>
<evidence type="ECO:0000256" key="2">
    <source>
        <dbReference type="ARBA" id="ARBA00022448"/>
    </source>
</evidence>
<accession>A0A5J5FRB8</accession>
<dbReference type="AlphaFoldDB" id="A0A5J5FRB8"/>
<evidence type="ECO:0000256" key="4">
    <source>
        <dbReference type="ARBA" id="ARBA00022597"/>
    </source>
</evidence>
<feature type="domain" description="PTS EIIB type-1" evidence="13">
    <location>
        <begin position="4"/>
        <end position="86"/>
    </location>
</feature>
<dbReference type="RefSeq" id="WP_150437296.1">
    <property type="nucleotide sequence ID" value="NZ_VYKJ01000016.1"/>
</dbReference>
<evidence type="ECO:0000256" key="6">
    <source>
        <dbReference type="ARBA" id="ARBA00022683"/>
    </source>
</evidence>
<feature type="active site" description="Phosphocysteine intermediate; for EIIB activity" evidence="11">
    <location>
        <position position="26"/>
    </location>
</feature>
<name>A0A5J5FRB8_9GAMM</name>
<evidence type="ECO:0000259" key="13">
    <source>
        <dbReference type="PROSITE" id="PS51098"/>
    </source>
</evidence>
<dbReference type="Proteomes" id="UP000335415">
    <property type="component" value="Unassembled WGS sequence"/>
</dbReference>
<evidence type="ECO:0000256" key="11">
    <source>
        <dbReference type="PROSITE-ProRule" id="PRU00421"/>
    </source>
</evidence>
<dbReference type="PROSITE" id="PS51098">
    <property type="entry name" value="PTS_EIIB_TYPE_1"/>
    <property type="match status" value="1"/>
</dbReference>
<evidence type="ECO:0000313" key="15">
    <source>
        <dbReference type="EMBL" id="KAA8995836.1"/>
    </source>
</evidence>
<keyword evidence="4" id="KW-0762">Sugar transport</keyword>
<feature type="transmembrane region" description="Helical" evidence="12">
    <location>
        <begin position="214"/>
        <end position="235"/>
    </location>
</feature>
<feature type="transmembrane region" description="Helical" evidence="12">
    <location>
        <begin position="111"/>
        <end position="140"/>
    </location>
</feature>
<dbReference type="InterPro" id="IPR018113">
    <property type="entry name" value="PTrfase_EIIB_Cys"/>
</dbReference>
<evidence type="ECO:0000259" key="14">
    <source>
        <dbReference type="PROSITE" id="PS51103"/>
    </source>
</evidence>
<evidence type="ECO:0000256" key="8">
    <source>
        <dbReference type="ARBA" id="ARBA00022777"/>
    </source>
</evidence>
<dbReference type="PANTHER" id="PTHR30175:SF1">
    <property type="entry name" value="PTS SYSTEM ARBUTIN-, CELLOBIOSE-, AND SALICIN-SPECIFIC EIIBC COMPONENT-RELATED"/>
    <property type="match status" value="1"/>
</dbReference>
<feature type="transmembrane region" description="Helical" evidence="12">
    <location>
        <begin position="435"/>
        <end position="458"/>
    </location>
</feature>
<dbReference type="Pfam" id="PF02378">
    <property type="entry name" value="PTS_EIIC"/>
    <property type="match status" value="1"/>
</dbReference>
<dbReference type="InterPro" id="IPR003352">
    <property type="entry name" value="PTS_EIIC"/>
</dbReference>
<keyword evidence="9 12" id="KW-1133">Transmembrane helix</keyword>
<evidence type="ECO:0000256" key="9">
    <source>
        <dbReference type="ARBA" id="ARBA00022989"/>
    </source>
</evidence>
<keyword evidence="8" id="KW-0418">Kinase</keyword>
<evidence type="ECO:0000256" key="12">
    <source>
        <dbReference type="SAM" id="Phobius"/>
    </source>
</evidence>
<dbReference type="InterPro" id="IPR050558">
    <property type="entry name" value="PTS_Sugar-Specific_Components"/>
</dbReference>
<keyword evidence="5" id="KW-0808">Transferase</keyword>
<dbReference type="InterPro" id="IPR036878">
    <property type="entry name" value="Glu_permease_IIB"/>
</dbReference>
<keyword evidence="6" id="KW-0598">Phosphotransferase system</keyword>
<feature type="transmembrane region" description="Helical" evidence="12">
    <location>
        <begin position="391"/>
        <end position="415"/>
    </location>
</feature>
<proteinExistence type="predicted"/>
<keyword evidence="7 12" id="KW-0812">Transmembrane</keyword>
<dbReference type="EMBL" id="VYKJ01000016">
    <property type="protein sequence ID" value="KAA8995836.1"/>
    <property type="molecule type" value="Genomic_DNA"/>
</dbReference>
<dbReference type="GO" id="GO:0008982">
    <property type="term" value="F:protein-N(PI)-phosphohistidine-sugar phosphotransferase activity"/>
    <property type="evidence" value="ECO:0007669"/>
    <property type="project" value="InterPro"/>
</dbReference>
<evidence type="ECO:0000256" key="5">
    <source>
        <dbReference type="ARBA" id="ARBA00022679"/>
    </source>
</evidence>
<feature type="transmembrane region" description="Helical" evidence="12">
    <location>
        <begin position="152"/>
        <end position="176"/>
    </location>
</feature>
<dbReference type="GO" id="GO:0015771">
    <property type="term" value="P:trehalose transport"/>
    <property type="evidence" value="ECO:0007669"/>
    <property type="project" value="TreeGrafter"/>
</dbReference>